<organism evidence="2 3">
    <name type="scientific">Staphylococcus phage phiIPLA-RODI</name>
    <dbReference type="NCBI Taxonomy" id="1572703"/>
    <lineage>
        <taxon>Viruses</taxon>
        <taxon>Duplodnaviria</taxon>
        <taxon>Heunggongvirae</taxon>
        <taxon>Uroviricota</taxon>
        <taxon>Caudoviricetes</taxon>
        <taxon>Herelleviridae</taxon>
        <taxon>Twortvirinae</taxon>
        <taxon>Kayvirus</taxon>
        <taxon>Kayvirus rodi</taxon>
    </lineage>
</organism>
<evidence type="ECO:0000259" key="1">
    <source>
        <dbReference type="PROSITE" id="PS50937"/>
    </source>
</evidence>
<dbReference type="RefSeq" id="YP_009196027.1">
    <property type="nucleotide sequence ID" value="NC_028765.1"/>
</dbReference>
<dbReference type="Proteomes" id="UP000032690">
    <property type="component" value="Segment"/>
</dbReference>
<sequence length="118" mass="13496">MSLEEIKRQLENRLGALNIDNTKMYIKDGIEQLVITSEDTYIIVLDVLSVNKSLIDKRPTIVREGMYEKENSKYVIQEGFYLIDGIKGTQTIEQRSTIVDTIIEYLTGSSKPKLKVLP</sequence>
<dbReference type="GO" id="GO:0003677">
    <property type="term" value="F:DNA binding"/>
    <property type="evidence" value="ECO:0007669"/>
    <property type="project" value="InterPro"/>
</dbReference>
<feature type="domain" description="HTH merR-type" evidence="1">
    <location>
        <begin position="1"/>
        <end position="12"/>
    </location>
</feature>
<dbReference type="KEGG" id="vg:26623299"/>
<evidence type="ECO:0000313" key="2">
    <source>
        <dbReference type="EMBL" id="AJA42153.1"/>
    </source>
</evidence>
<dbReference type="GeneID" id="26623299"/>
<reference evidence="2 3" key="1">
    <citation type="journal article" date="2015" name="Appl. Environ. Microbiol.">
        <title>Two Phages, phiIPLA-RODI and phiIPLA-C1C, Lyse Mono- and Dual-Species Staphylococcal Biofilms.</title>
        <authorList>
            <person name="Gutierrez D."/>
            <person name="Vandenheuvel D."/>
            <person name="Martinez B."/>
            <person name="Rodriguez A."/>
            <person name="Lavigne R."/>
            <person name="Garcia P."/>
        </authorList>
    </citation>
    <scope>NUCLEOTIDE SEQUENCE [LARGE SCALE GENOMIC DNA]</scope>
</reference>
<protein>
    <recommendedName>
        <fullName evidence="1">HTH merR-type domain-containing protein</fullName>
    </recommendedName>
</protein>
<keyword evidence="3" id="KW-1185">Reference proteome</keyword>
<dbReference type="InterPro" id="IPR000551">
    <property type="entry name" value="MerR-type_HTH_dom"/>
</dbReference>
<name>A0A0D3MVA1_9CAUD</name>
<dbReference type="EMBL" id="KP027446">
    <property type="protein sequence ID" value="AJA42153.1"/>
    <property type="molecule type" value="Genomic_DNA"/>
</dbReference>
<accession>A0A0D3MVA1</accession>
<dbReference type="PROSITE" id="PS50937">
    <property type="entry name" value="HTH_MERR_2"/>
    <property type="match status" value="1"/>
</dbReference>
<proteinExistence type="predicted"/>
<evidence type="ECO:0000313" key="3">
    <source>
        <dbReference type="Proteomes" id="UP000032690"/>
    </source>
</evidence>
<dbReference type="GO" id="GO:0006355">
    <property type="term" value="P:regulation of DNA-templated transcription"/>
    <property type="evidence" value="ECO:0007669"/>
    <property type="project" value="InterPro"/>
</dbReference>